<gene>
    <name evidence="3" type="primary">15</name>
    <name evidence="3" type="ORF">SEA_LILBEANIE_15</name>
</gene>
<feature type="compositionally biased region" description="Basic and acidic residues" evidence="1">
    <location>
        <begin position="439"/>
        <end position="470"/>
    </location>
</feature>
<name>A0A7T1KS77_9CAUD</name>
<dbReference type="KEGG" id="vg:63027127"/>
<dbReference type="EMBL" id="MW314850">
    <property type="protein sequence ID" value="QPO17093.1"/>
    <property type="molecule type" value="Genomic_DNA"/>
</dbReference>
<dbReference type="GeneID" id="63027127"/>
<proteinExistence type="predicted"/>
<protein>
    <submittedName>
        <fullName evidence="3">MuF-like minor capsid protein</fullName>
    </submittedName>
</protein>
<dbReference type="Pfam" id="PF04233">
    <property type="entry name" value="Phage_Mu_F"/>
    <property type="match status" value="1"/>
</dbReference>
<organism evidence="3 4">
    <name type="scientific">Gordonia phage Lilbeanie</name>
    <dbReference type="NCBI Taxonomy" id="2794947"/>
    <lineage>
        <taxon>Viruses</taxon>
        <taxon>Duplodnaviria</taxon>
        <taxon>Heunggongvirae</taxon>
        <taxon>Uroviricota</taxon>
        <taxon>Caudoviricetes</taxon>
        <taxon>Stackebrandtviridae</taxon>
        <taxon>Lilbeanievirus</taxon>
        <taxon>Lilbeanievirus lilbeanie</taxon>
    </lineage>
</organism>
<feature type="compositionally biased region" description="Low complexity" evidence="1">
    <location>
        <begin position="424"/>
        <end position="436"/>
    </location>
</feature>
<feature type="region of interest" description="Disordered" evidence="1">
    <location>
        <begin position="341"/>
        <end position="394"/>
    </location>
</feature>
<feature type="region of interest" description="Disordered" evidence="1">
    <location>
        <begin position="424"/>
        <end position="470"/>
    </location>
</feature>
<dbReference type="InterPro" id="IPR006528">
    <property type="entry name" value="Phage_head_morphogenesis_dom"/>
</dbReference>
<dbReference type="RefSeq" id="YP_010002576.1">
    <property type="nucleotide sequence ID" value="NC_053246.1"/>
</dbReference>
<sequence>MPDVRSARRSHAVLLRAAERRIDAAVLDAISEWLGAVRFRLLHDSLTAAGWPHAPYMIDAALEAAYGEWQNQLENQVLPSISIAFGEAFQSIRRADPKSSYRPQQEYIASVSDRLRIWPAGAFEDIRPELMEAFEAAETVDEMTDRIGRVLNIDAKSRKLRAQINHVEERIAAEDGDLEALYRRRRDLWERHDESLNEWQWKARRIARTESHGAVSAGMLAAAVEEQAAAGVTLYKRWLSTEDHRTRASHRVADGQTVPLDGQFRVGGVLLDHPADAVTIAPHEVINCRCTMLIYDGDELQDEWEDQGDLGTIEPGSVRFGTDDADRADLAIAEVAKREGRATPQVGLRGEDLGQDEPQPWEPIDPTEERERIPLPDVGRASEDQLTSYLSRADETDNRQLWEKAAEEMARRRSDDEQAELDDLAAANAELEAALDSGDPERINRAADRITEVERERAVRRSDPASHPEE</sequence>
<keyword evidence="4" id="KW-1185">Reference proteome</keyword>
<evidence type="ECO:0000313" key="3">
    <source>
        <dbReference type="EMBL" id="QPO17093.1"/>
    </source>
</evidence>
<feature type="domain" description="Phage head morphogenesis" evidence="2">
    <location>
        <begin position="201"/>
        <end position="292"/>
    </location>
</feature>
<accession>A0A7T1KS77</accession>
<evidence type="ECO:0000256" key="1">
    <source>
        <dbReference type="SAM" id="MobiDB-lite"/>
    </source>
</evidence>
<reference evidence="3 4" key="1">
    <citation type="submission" date="2020-12" db="EMBL/GenBank/DDBJ databases">
        <authorList>
            <person name="Mahalingham V.A."/>
            <person name="Abad L.A."/>
            <person name="Dennis E.A."/>
            <person name="Alston T.C."/>
            <person name="Buckley J.R."/>
            <person name="Cao N.T."/>
            <person name="Cole K.B."/>
            <person name="Davis H.C."/>
            <person name="Fisher D.E."/>
            <person name="Jennings A.R."/>
            <person name="Litwin A.R."/>
            <person name="McCartney J.B."/>
            <person name="Mitchell K.E."/>
            <person name="Nasser J.B."/>
            <person name="Paudel P."/>
            <person name="Richoux S.A."/>
            <person name="Sisung K.L."/>
            <person name="Smith M.L."/>
            <person name="Sonnier C.R."/>
            <person name="Underwood K.G."/>
            <person name="Hunter C.W."/>
            <person name="Gottschalck B.A."/>
            <person name="Wiggina Z.F."/>
            <person name="Spears T.J."/>
            <person name="Hancock A.M."/>
            <person name="Gissendanner C.R."/>
            <person name="Findley A.M."/>
            <person name="Garlena R.A."/>
            <person name="Russell D.A."/>
            <person name="Jacobs-Sera D."/>
            <person name="Hatfull G.F."/>
        </authorList>
    </citation>
    <scope>NUCLEOTIDE SEQUENCE [LARGE SCALE GENOMIC DNA]</scope>
</reference>
<evidence type="ECO:0000313" key="4">
    <source>
        <dbReference type="Proteomes" id="UP000594820"/>
    </source>
</evidence>
<evidence type="ECO:0000259" key="2">
    <source>
        <dbReference type="Pfam" id="PF04233"/>
    </source>
</evidence>
<dbReference type="Proteomes" id="UP000594820">
    <property type="component" value="Segment"/>
</dbReference>